<keyword evidence="1" id="KW-0472">Membrane</keyword>
<keyword evidence="1" id="KW-0812">Transmembrane</keyword>
<dbReference type="EMBL" id="JACHMD010000001">
    <property type="protein sequence ID" value="MBB4666330.1"/>
    <property type="molecule type" value="Genomic_DNA"/>
</dbReference>
<dbReference type="RefSeq" id="WP_184215835.1">
    <property type="nucleotide sequence ID" value="NZ_JACHMD010000001.1"/>
</dbReference>
<reference evidence="2 3" key="1">
    <citation type="submission" date="2020-08" db="EMBL/GenBank/DDBJ databases">
        <title>Sequencing the genomes of 1000 actinobacteria strains.</title>
        <authorList>
            <person name="Klenk H.-P."/>
        </authorList>
    </citation>
    <scope>NUCLEOTIDE SEQUENCE [LARGE SCALE GENOMIC DNA]</scope>
    <source>
        <strain evidence="2 3">DSM 24947</strain>
    </source>
</reference>
<keyword evidence="3" id="KW-1185">Reference proteome</keyword>
<dbReference type="AlphaFoldDB" id="A0A7W7BPA9"/>
<evidence type="ECO:0000256" key="1">
    <source>
        <dbReference type="SAM" id="Phobius"/>
    </source>
</evidence>
<keyword evidence="1" id="KW-1133">Transmembrane helix</keyword>
<organism evidence="2 3">
    <name type="scientific">Microbacterium marinum</name>
    <dbReference type="NCBI Taxonomy" id="421115"/>
    <lineage>
        <taxon>Bacteria</taxon>
        <taxon>Bacillati</taxon>
        <taxon>Actinomycetota</taxon>
        <taxon>Actinomycetes</taxon>
        <taxon>Micrococcales</taxon>
        <taxon>Microbacteriaceae</taxon>
        <taxon>Microbacterium</taxon>
    </lineage>
</organism>
<name>A0A7W7BPA9_9MICO</name>
<accession>A0A7W7BPA9</accession>
<protein>
    <recommendedName>
        <fullName evidence="4">Signal transduction histidine kinase</fullName>
    </recommendedName>
</protein>
<feature type="transmembrane region" description="Helical" evidence="1">
    <location>
        <begin position="111"/>
        <end position="129"/>
    </location>
</feature>
<proteinExistence type="predicted"/>
<feature type="transmembrane region" description="Helical" evidence="1">
    <location>
        <begin position="35"/>
        <end position="54"/>
    </location>
</feature>
<evidence type="ECO:0000313" key="2">
    <source>
        <dbReference type="EMBL" id="MBB4666330.1"/>
    </source>
</evidence>
<feature type="transmembrane region" description="Helical" evidence="1">
    <location>
        <begin position="7"/>
        <end position="29"/>
    </location>
</feature>
<evidence type="ECO:0008006" key="4">
    <source>
        <dbReference type="Google" id="ProtNLM"/>
    </source>
</evidence>
<feature type="transmembrane region" description="Helical" evidence="1">
    <location>
        <begin position="84"/>
        <end position="105"/>
    </location>
</feature>
<comment type="caution">
    <text evidence="2">The sequence shown here is derived from an EMBL/GenBank/DDBJ whole genome shotgun (WGS) entry which is preliminary data.</text>
</comment>
<gene>
    <name evidence="2" type="ORF">BKA24_001039</name>
</gene>
<dbReference type="Proteomes" id="UP000573729">
    <property type="component" value="Unassembled WGS sequence"/>
</dbReference>
<feature type="transmembrane region" description="Helical" evidence="1">
    <location>
        <begin position="136"/>
        <end position="155"/>
    </location>
</feature>
<sequence length="358" mass="38310">MSGRIHAGLTIVAVVFTTYLVAGALVWTGPVEQPIVFIAALATYLATTWLCIFWDAAPRTRPVASGTGSGDDEDLLRRGGELPMWACVLALAAAAVVPAATWYAVAETARLEPFATWSLGGIGALLTIVMVRRRVIVAWAGLVILAISSAAWIGVVGALTLGLVGAVVWVVTAQLLMALVDRAAVDTAELTGIQRRSSEWLASQDGRRRERRVRVQQALEVAGPVLIRTIETDGLLSETEREQARLAEGTLRDELRGPRLLDESVRARLHEARRRGSIVTVLDEGGLDDASGDALNAIRADLARALEGAASDRIYIRTSPHESIAVTVVGRSLEGGDPDADEVVDLWHEISHPGDDAR</sequence>
<evidence type="ECO:0000313" key="3">
    <source>
        <dbReference type="Proteomes" id="UP000573729"/>
    </source>
</evidence>